<dbReference type="NCBIfam" id="TIGR03715">
    <property type="entry name" value="KxYKxGKxW"/>
    <property type="match status" value="1"/>
</dbReference>
<reference evidence="3 4" key="1">
    <citation type="submission" date="2017-06" db="EMBL/GenBank/DDBJ databases">
        <title>Genome sequence of Lactobacillus plantarum subsp. plantarum strain SRCM101258.</title>
        <authorList>
            <person name="Cho S.H."/>
        </authorList>
    </citation>
    <scope>NUCLEOTIDE SEQUENCE [LARGE SCALE GENOMIC DNA]</scope>
    <source>
        <strain evidence="3 4">SRCM101258</strain>
    </source>
</reference>
<proteinExistence type="predicted"/>
<name>A0A2S3U5G1_LACPN</name>
<dbReference type="Pfam" id="PF19258">
    <property type="entry name" value="KxYKxGKxW_sig"/>
    <property type="match status" value="1"/>
</dbReference>
<dbReference type="EMBL" id="NKCZ01000109">
    <property type="protein sequence ID" value="POD83485.1"/>
    <property type="molecule type" value="Genomic_DNA"/>
</dbReference>
<dbReference type="EC" id="3.5.1.28" evidence="3"/>
<evidence type="ECO:0000256" key="2">
    <source>
        <dbReference type="SAM" id="MobiDB-lite"/>
    </source>
</evidence>
<dbReference type="InterPro" id="IPR022263">
    <property type="entry name" value="KxYKxGKxW"/>
</dbReference>
<sequence>MRNRLNKLGLESKSHYKLYKSGRRWVAASITVFSVGIGLTFSQVEQVKAATGTGVDTADNSASVSSDMAEPSNAVVLKSASTATVTKTATQDAKAATDVTAATQDTKATTDSTGATSASSNRQSTAATKPAAEVGTASSRADSSASISSTDGASASAPSVTSKSTDTEATSASVTKTATTSADTDVLNTETTRSSVANDLTDATTASQTRTETGKTASIPTAEAPTITTAVTSRALPLTGALASRSANTPVTKSTVQAVSAITSEAETKPTVSLVTTGTVSMDYGEASLADLESHISSPDETPANDVAYYIQDAAGNYLEDVNGNKVNLLYALFLDSADVNDYVDVVYTDEHGQVTKYSGDTDFSTLTKLVVTQ</sequence>
<evidence type="ECO:0000313" key="3">
    <source>
        <dbReference type="EMBL" id="POD83485.1"/>
    </source>
</evidence>
<evidence type="ECO:0000313" key="4">
    <source>
        <dbReference type="Proteomes" id="UP000236990"/>
    </source>
</evidence>
<keyword evidence="3" id="KW-0378">Hydrolase</keyword>
<feature type="compositionally biased region" description="Low complexity" evidence="2">
    <location>
        <begin position="167"/>
        <end position="184"/>
    </location>
</feature>
<feature type="compositionally biased region" description="Low complexity" evidence="2">
    <location>
        <begin position="216"/>
        <end position="225"/>
    </location>
</feature>
<feature type="region of interest" description="Disordered" evidence="2">
    <location>
        <begin position="88"/>
        <end position="225"/>
    </location>
</feature>
<dbReference type="GO" id="GO:0008745">
    <property type="term" value="F:N-acetylmuramoyl-L-alanine amidase activity"/>
    <property type="evidence" value="ECO:0007669"/>
    <property type="project" value="UniProtKB-EC"/>
</dbReference>
<feature type="compositionally biased region" description="Polar residues" evidence="2">
    <location>
        <begin position="186"/>
        <end position="215"/>
    </location>
</feature>
<protein>
    <submittedName>
        <fullName evidence="3">N-acetylmuramoyl-L-alanine amidase</fullName>
        <ecNumber evidence="3">3.5.1.28</ecNumber>
    </submittedName>
</protein>
<comment type="caution">
    <text evidence="3">The sequence shown here is derived from an EMBL/GenBank/DDBJ whole genome shotgun (WGS) entry which is preliminary data.</text>
</comment>
<dbReference type="Proteomes" id="UP000236990">
    <property type="component" value="Unassembled WGS sequence"/>
</dbReference>
<feature type="compositionally biased region" description="Low complexity" evidence="2">
    <location>
        <begin position="88"/>
        <end position="120"/>
    </location>
</feature>
<dbReference type="AlphaFoldDB" id="A0A2S3U5G1"/>
<accession>A0A2S3U5G1</accession>
<keyword evidence="1" id="KW-0732">Signal</keyword>
<gene>
    <name evidence="3" type="primary">cwlA</name>
    <name evidence="3" type="ORF">S101258_01951</name>
</gene>
<evidence type="ECO:0000256" key="1">
    <source>
        <dbReference type="ARBA" id="ARBA00022729"/>
    </source>
</evidence>
<organism evidence="3 4">
    <name type="scientific">Lactiplantibacillus plantarum subsp. plantarum</name>
    <dbReference type="NCBI Taxonomy" id="337330"/>
    <lineage>
        <taxon>Bacteria</taxon>
        <taxon>Bacillati</taxon>
        <taxon>Bacillota</taxon>
        <taxon>Bacilli</taxon>
        <taxon>Lactobacillales</taxon>
        <taxon>Lactobacillaceae</taxon>
        <taxon>Lactiplantibacillus</taxon>
    </lineage>
</organism>
<feature type="compositionally biased region" description="Low complexity" evidence="2">
    <location>
        <begin position="135"/>
        <end position="157"/>
    </location>
</feature>